<dbReference type="Pfam" id="PF11706">
    <property type="entry name" value="zf-CGNR"/>
    <property type="match status" value="1"/>
</dbReference>
<dbReference type="SUPFAM" id="SSF160904">
    <property type="entry name" value="Jann2411-like"/>
    <property type="match status" value="1"/>
</dbReference>
<dbReference type="Proteomes" id="UP000603708">
    <property type="component" value="Unassembled WGS sequence"/>
</dbReference>
<proteinExistence type="predicted"/>
<dbReference type="Pfam" id="PF07336">
    <property type="entry name" value="ABATE"/>
    <property type="match status" value="1"/>
</dbReference>
<feature type="domain" description="Zinc finger CGNR" evidence="1">
    <location>
        <begin position="137"/>
        <end position="177"/>
    </location>
</feature>
<name>A0A919KZG1_9ACTN</name>
<dbReference type="PANTHER" id="PTHR35525">
    <property type="entry name" value="BLL6575 PROTEIN"/>
    <property type="match status" value="1"/>
</dbReference>
<evidence type="ECO:0000259" key="1">
    <source>
        <dbReference type="Pfam" id="PF11706"/>
    </source>
</evidence>
<accession>A0A919KZG1</accession>
<dbReference type="InterPro" id="IPR021005">
    <property type="entry name" value="Znf_CGNR"/>
</dbReference>
<evidence type="ECO:0000313" key="3">
    <source>
        <dbReference type="Proteomes" id="UP000603708"/>
    </source>
</evidence>
<keyword evidence="3" id="KW-1185">Reference proteome</keyword>
<gene>
    <name evidence="2" type="ORF">GCM10018793_26710</name>
</gene>
<dbReference type="PANTHER" id="PTHR35525:SF3">
    <property type="entry name" value="BLL6575 PROTEIN"/>
    <property type="match status" value="1"/>
</dbReference>
<dbReference type="InterPro" id="IPR010852">
    <property type="entry name" value="ABATE"/>
</dbReference>
<reference evidence="2" key="1">
    <citation type="journal article" date="2014" name="Int. J. Syst. Evol. Microbiol.">
        <title>Complete genome sequence of Corynebacterium casei LMG S-19264T (=DSM 44701T), isolated from a smear-ripened cheese.</title>
        <authorList>
            <consortium name="US DOE Joint Genome Institute (JGI-PGF)"/>
            <person name="Walter F."/>
            <person name="Albersmeier A."/>
            <person name="Kalinowski J."/>
            <person name="Ruckert C."/>
        </authorList>
    </citation>
    <scope>NUCLEOTIDE SEQUENCE</scope>
    <source>
        <strain evidence="2">JCM 5069</strain>
    </source>
</reference>
<dbReference type="InterPro" id="IPR023286">
    <property type="entry name" value="ABATE_dom_sf"/>
</dbReference>
<dbReference type="EMBL" id="BNCD01000006">
    <property type="protein sequence ID" value="GHH77784.1"/>
    <property type="molecule type" value="Genomic_DNA"/>
</dbReference>
<evidence type="ECO:0000313" key="2">
    <source>
        <dbReference type="EMBL" id="GHH77784.1"/>
    </source>
</evidence>
<dbReference type="AlphaFoldDB" id="A0A919KZG1"/>
<protein>
    <recommendedName>
        <fullName evidence="1">Zinc finger CGNR domain-containing protein</fullName>
    </recommendedName>
</protein>
<comment type="caution">
    <text evidence="2">The sequence shown here is derived from an EMBL/GenBank/DDBJ whole genome shotgun (WGS) entry which is preliminary data.</text>
</comment>
<dbReference type="Gene3D" id="1.10.3300.10">
    <property type="entry name" value="Jann2411-like domain"/>
    <property type="match status" value="1"/>
</dbReference>
<reference evidence="2" key="2">
    <citation type="submission" date="2020-09" db="EMBL/GenBank/DDBJ databases">
        <authorList>
            <person name="Sun Q."/>
            <person name="Ohkuma M."/>
        </authorList>
    </citation>
    <scope>NUCLEOTIDE SEQUENCE</scope>
    <source>
        <strain evidence="2">JCM 5069</strain>
    </source>
</reference>
<sequence>MGGESSVAVDFADTLVTTTDPWTDLLADPSAAARWWKVQAARLPTGPPPDPMTSRRLRNAVRDLLDSHLEGRSTQATSVEDVNALAAAVPTSVRIASDGAKVEAETRWHVETGGNAPLAAIARETVLLITDPERMARLRRCANPDCSMLFLAETKRRLWCTANLCGNRARVARYYQRTRSGTTGA</sequence>
<organism evidence="2 3">
    <name type="scientific">Streptomyces sulfonofaciens</name>
    <dbReference type="NCBI Taxonomy" id="68272"/>
    <lineage>
        <taxon>Bacteria</taxon>
        <taxon>Bacillati</taxon>
        <taxon>Actinomycetota</taxon>
        <taxon>Actinomycetes</taxon>
        <taxon>Kitasatosporales</taxon>
        <taxon>Streptomycetaceae</taxon>
        <taxon>Streptomyces</taxon>
    </lineage>
</organism>